<dbReference type="InterPro" id="IPR029044">
    <property type="entry name" value="Nucleotide-diphossugar_trans"/>
</dbReference>
<evidence type="ECO:0000259" key="1">
    <source>
        <dbReference type="Pfam" id="PF00483"/>
    </source>
</evidence>
<proteinExistence type="predicted"/>
<dbReference type="GO" id="GO:0004475">
    <property type="term" value="F:mannose-1-phosphate guanylyltransferase (GTP) activity"/>
    <property type="evidence" value="ECO:0007669"/>
    <property type="project" value="InterPro"/>
</dbReference>
<feature type="domain" description="Nucleotidyl transferase" evidence="1">
    <location>
        <begin position="8"/>
        <end position="271"/>
    </location>
</feature>
<dbReference type="SUPFAM" id="SSF159283">
    <property type="entry name" value="Guanosine diphospho-D-mannose pyrophosphorylase/mannose-6-phosphate isomerase linker domain"/>
    <property type="match status" value="1"/>
</dbReference>
<dbReference type="GO" id="GO:0009298">
    <property type="term" value="P:GDP-mannose biosynthetic process"/>
    <property type="evidence" value="ECO:0007669"/>
    <property type="project" value="TreeGrafter"/>
</dbReference>
<dbReference type="EMBL" id="QUNF01000027">
    <property type="protein sequence ID" value="REG81407.1"/>
    <property type="molecule type" value="Genomic_DNA"/>
</dbReference>
<dbReference type="InterPro" id="IPR051161">
    <property type="entry name" value="Mannose-6P_isomerase_type2"/>
</dbReference>
<evidence type="ECO:0000313" key="3">
    <source>
        <dbReference type="EMBL" id="REG81407.1"/>
    </source>
</evidence>
<comment type="caution">
    <text evidence="3">The sequence shown here is derived from an EMBL/GenBank/DDBJ whole genome shotgun (WGS) entry which is preliminary data.</text>
</comment>
<dbReference type="CDD" id="cd02509">
    <property type="entry name" value="GDP-M1P_Guanylyltransferase"/>
    <property type="match status" value="1"/>
</dbReference>
<dbReference type="Pfam" id="PF00483">
    <property type="entry name" value="NTP_transferase"/>
    <property type="match status" value="1"/>
</dbReference>
<organism evidence="3 4">
    <name type="scientific">Algoriphagus antarcticus</name>
    <dbReference type="NCBI Taxonomy" id="238540"/>
    <lineage>
        <taxon>Bacteria</taxon>
        <taxon>Pseudomonadati</taxon>
        <taxon>Bacteroidota</taxon>
        <taxon>Cytophagia</taxon>
        <taxon>Cytophagales</taxon>
        <taxon>Cyclobacteriaceae</taxon>
        <taxon>Algoriphagus</taxon>
    </lineage>
</organism>
<dbReference type="InterPro" id="IPR054566">
    <property type="entry name" value="ManC/GMP-like_b-helix"/>
</dbReference>
<dbReference type="InterPro" id="IPR005835">
    <property type="entry name" value="NTP_transferase_dom"/>
</dbReference>
<keyword evidence="4" id="KW-1185">Reference proteome</keyword>
<reference evidence="3 4" key="1">
    <citation type="submission" date="2018-08" db="EMBL/GenBank/DDBJ databases">
        <title>Genomic Encyclopedia of Archaeal and Bacterial Type Strains, Phase II (KMG-II): from individual species to whole genera.</title>
        <authorList>
            <person name="Goeker M."/>
        </authorList>
    </citation>
    <scope>NUCLEOTIDE SEQUENCE [LARGE SCALE GENOMIC DNA]</scope>
    <source>
        <strain evidence="3 4">DSM 15986</strain>
    </source>
</reference>
<dbReference type="Proteomes" id="UP000256405">
    <property type="component" value="Unassembled WGS sequence"/>
</dbReference>
<gene>
    <name evidence="3" type="ORF">C8N25_12755</name>
</gene>
<accession>A0A3E0DH50</accession>
<evidence type="ECO:0000313" key="4">
    <source>
        <dbReference type="Proteomes" id="UP000256405"/>
    </source>
</evidence>
<dbReference type="OrthoDB" id="9806359at2"/>
<dbReference type="SUPFAM" id="SSF53448">
    <property type="entry name" value="Nucleotide-diphospho-sugar transferases"/>
    <property type="match status" value="1"/>
</dbReference>
<dbReference type="PANTHER" id="PTHR46390">
    <property type="entry name" value="MANNOSE-1-PHOSPHATE GUANYLYLTRANSFERASE"/>
    <property type="match status" value="1"/>
</dbReference>
<dbReference type="InterPro" id="IPR049577">
    <property type="entry name" value="GMPP_N"/>
</dbReference>
<dbReference type="PANTHER" id="PTHR46390:SF1">
    <property type="entry name" value="MANNOSE-1-PHOSPHATE GUANYLYLTRANSFERASE"/>
    <property type="match status" value="1"/>
</dbReference>
<keyword evidence="3" id="KW-0808">Transferase</keyword>
<evidence type="ECO:0000259" key="2">
    <source>
        <dbReference type="Pfam" id="PF22640"/>
    </source>
</evidence>
<keyword evidence="3" id="KW-0548">Nucleotidyltransferase</keyword>
<dbReference type="RefSeq" id="WP_086542962.1">
    <property type="nucleotide sequence ID" value="NZ_MSSW01000058.1"/>
</dbReference>
<dbReference type="Pfam" id="PF22640">
    <property type="entry name" value="ManC_GMP_beta-helix"/>
    <property type="match status" value="1"/>
</dbReference>
<protein>
    <submittedName>
        <fullName evidence="3">Mannose-1-phosphate guanylyltransferase</fullName>
    </submittedName>
</protein>
<dbReference type="Gene3D" id="3.90.550.10">
    <property type="entry name" value="Spore Coat Polysaccharide Biosynthesis Protein SpsA, Chain A"/>
    <property type="match status" value="1"/>
</dbReference>
<feature type="domain" description="MannoseP isomerase/GMP-like beta-helix" evidence="2">
    <location>
        <begin position="277"/>
        <end position="328"/>
    </location>
</feature>
<sequence length="337" mass="37740">MKTHTKVKHVILSGGVGSRLWPLSRKTKPKQYLDLFSGKSLFQLCVERNDFLNPKVIVVGNSENYQLSREILTKLGVEDYFEVIEAMPKNTAPAIAFAALMSEPDDILLVTPSDHLIENEVLYQKSVYKAIELAKNNKLVTFGIIPSRADTAYGYIEANGEDVVRFREKPAKELAEEFLANGNFLWNSGMFCFKASAFLEELNMYQSEMVDTVKNAIVSMKGGFLDKTSNSMIPSISVDYAVMEKSHNIAVVHSEFRWSDMGSFDALADHLAEKKELELDANGNFAIGCNRFISFVGVSNVILVETPDAILVLDKDSSQDVKLLFEKLDKEDSILLR</sequence>
<dbReference type="AlphaFoldDB" id="A0A3E0DH50"/>
<name>A0A3E0DH50_9BACT</name>